<proteinExistence type="predicted"/>
<dbReference type="Proteomes" id="UP000257559">
    <property type="component" value="Chromosome"/>
</dbReference>
<dbReference type="GO" id="GO:0006260">
    <property type="term" value="P:DNA replication"/>
    <property type="evidence" value="ECO:0007669"/>
    <property type="project" value="InterPro"/>
</dbReference>
<gene>
    <name evidence="2" type="primary">polC_4</name>
    <name evidence="2" type="ORF">NCTC10132_01394</name>
</gene>
<keyword evidence="3" id="KW-1185">Reference proteome</keyword>
<reference evidence="3" key="1">
    <citation type="submission" date="2018-06" db="EMBL/GenBank/DDBJ databases">
        <authorList>
            <consortium name="Pathogen Informatics"/>
        </authorList>
    </citation>
    <scope>NUCLEOTIDE SEQUENCE [LARGE SCALE GENOMIC DNA]</scope>
    <source>
        <strain evidence="3">NCTC10132</strain>
    </source>
</reference>
<dbReference type="EMBL" id="LS991951">
    <property type="protein sequence ID" value="SYV98022.1"/>
    <property type="molecule type" value="Genomic_DNA"/>
</dbReference>
<feature type="domain" description="Bacterial DNA polymerase III alpha subunit NTPase" evidence="1">
    <location>
        <begin position="1"/>
        <end position="37"/>
    </location>
</feature>
<dbReference type="InterPro" id="IPR011708">
    <property type="entry name" value="DNA_pol3_alpha_NTPase_dom"/>
</dbReference>
<sequence>MTGIKRTTGQHPGGIIVLPEGLDIEDFTPINIPADNEESEW</sequence>
<accession>A0A3B0PMJ4</accession>
<keyword evidence="2" id="KW-0808">Transferase</keyword>
<dbReference type="GO" id="GO:0008408">
    <property type="term" value="F:3'-5' exonuclease activity"/>
    <property type="evidence" value="ECO:0007669"/>
    <property type="project" value="InterPro"/>
</dbReference>
<name>A0A3B0PMJ4_9BACT</name>
<organism evidence="2 3">
    <name type="scientific">Mycoplasmopsis edwardii</name>
    <dbReference type="NCBI Taxonomy" id="53558"/>
    <lineage>
        <taxon>Bacteria</taxon>
        <taxon>Bacillati</taxon>
        <taxon>Mycoplasmatota</taxon>
        <taxon>Mycoplasmoidales</taxon>
        <taxon>Metamycoplasmataceae</taxon>
        <taxon>Mycoplasmopsis</taxon>
    </lineage>
</organism>
<keyword evidence="2" id="KW-0548">Nucleotidyltransferase</keyword>
<dbReference type="GO" id="GO:0003887">
    <property type="term" value="F:DNA-directed DNA polymerase activity"/>
    <property type="evidence" value="ECO:0007669"/>
    <property type="project" value="UniProtKB-EC"/>
</dbReference>
<evidence type="ECO:0000313" key="2">
    <source>
        <dbReference type="EMBL" id="SYV98022.1"/>
    </source>
</evidence>
<dbReference type="Gene3D" id="3.30.1900.20">
    <property type="match status" value="1"/>
</dbReference>
<dbReference type="Pfam" id="PF07733">
    <property type="entry name" value="DNA_pol3_alpha"/>
    <property type="match status" value="1"/>
</dbReference>
<dbReference type="AlphaFoldDB" id="A0A3B0PMJ4"/>
<dbReference type="EC" id="2.7.7.7" evidence="2"/>
<dbReference type="KEGG" id="medw:NCTC10132_01394"/>
<protein>
    <submittedName>
        <fullName evidence="2">DNA polymerase III polC-type</fullName>
        <ecNumber evidence="2">2.7.7.7</ecNumber>
    </submittedName>
</protein>
<feature type="non-terminal residue" evidence="2">
    <location>
        <position position="41"/>
    </location>
</feature>
<evidence type="ECO:0000259" key="1">
    <source>
        <dbReference type="Pfam" id="PF07733"/>
    </source>
</evidence>
<evidence type="ECO:0000313" key="3">
    <source>
        <dbReference type="Proteomes" id="UP000257559"/>
    </source>
</evidence>